<keyword evidence="3" id="KW-1185">Reference proteome</keyword>
<evidence type="ECO:0000259" key="1">
    <source>
        <dbReference type="Pfam" id="PF12697"/>
    </source>
</evidence>
<name>A0ABW6ZUN8_9HYPH</name>
<proteinExistence type="predicted"/>
<dbReference type="InterPro" id="IPR000073">
    <property type="entry name" value="AB_hydrolase_1"/>
</dbReference>
<evidence type="ECO:0000313" key="3">
    <source>
        <dbReference type="Proteomes" id="UP001604002"/>
    </source>
</evidence>
<dbReference type="EMBL" id="JBAFVH010000004">
    <property type="protein sequence ID" value="MFG1372338.1"/>
    <property type="molecule type" value="Genomic_DNA"/>
</dbReference>
<dbReference type="RefSeq" id="WP_393992234.1">
    <property type="nucleotide sequence ID" value="NZ_JBAFVH010000004.1"/>
</dbReference>
<comment type="caution">
    <text evidence="2">The sequence shown here is derived from an EMBL/GenBank/DDBJ whole genome shotgun (WGS) entry which is preliminary data.</text>
</comment>
<dbReference type="PANTHER" id="PTHR43194:SF2">
    <property type="entry name" value="PEROXISOMAL MEMBRANE PROTEIN LPX1"/>
    <property type="match status" value="1"/>
</dbReference>
<dbReference type="Gene3D" id="3.40.50.1820">
    <property type="entry name" value="alpha/beta hydrolase"/>
    <property type="match status" value="1"/>
</dbReference>
<evidence type="ECO:0000313" key="2">
    <source>
        <dbReference type="EMBL" id="MFG1372338.1"/>
    </source>
</evidence>
<keyword evidence="2" id="KW-0378">Hydrolase</keyword>
<gene>
    <name evidence="2" type="ORF">V5F32_09200</name>
</gene>
<dbReference type="InterPro" id="IPR029058">
    <property type="entry name" value="AB_hydrolase_fold"/>
</dbReference>
<reference evidence="2 3" key="1">
    <citation type="submission" date="2024-02" db="EMBL/GenBank/DDBJ databases">
        <title>Expansion and revision of Xanthobacter and proposal of Roseixanthobacter gen. nov.</title>
        <authorList>
            <person name="Soltysiak M.P.M."/>
            <person name="Jalihal A."/>
            <person name="Ory A."/>
            <person name="Chrisophersen C."/>
            <person name="Lee A.D."/>
            <person name="Boulton J."/>
            <person name="Springer M."/>
        </authorList>
    </citation>
    <scope>NUCLEOTIDE SEQUENCE [LARGE SCALE GENOMIC DNA]</scope>
    <source>
        <strain evidence="2 3">23A</strain>
    </source>
</reference>
<feature type="domain" description="AB hydrolase-1" evidence="1">
    <location>
        <begin position="32"/>
        <end position="242"/>
    </location>
</feature>
<dbReference type="InterPro" id="IPR050228">
    <property type="entry name" value="Carboxylesterase_BioH"/>
</dbReference>
<dbReference type="Proteomes" id="UP001604002">
    <property type="component" value="Unassembled WGS sequence"/>
</dbReference>
<dbReference type="GO" id="GO:0016787">
    <property type="term" value="F:hydrolase activity"/>
    <property type="evidence" value="ECO:0007669"/>
    <property type="project" value="UniProtKB-KW"/>
</dbReference>
<accession>A0ABW6ZUN8</accession>
<dbReference type="PANTHER" id="PTHR43194">
    <property type="entry name" value="HYDROLASE ALPHA/BETA FOLD FAMILY"/>
    <property type="match status" value="1"/>
</dbReference>
<dbReference type="SUPFAM" id="SSF53474">
    <property type="entry name" value="alpha/beta-Hydrolases"/>
    <property type="match status" value="1"/>
</dbReference>
<dbReference type="Pfam" id="PF12697">
    <property type="entry name" value="Abhydrolase_6"/>
    <property type="match status" value="1"/>
</dbReference>
<organism evidence="2 3">
    <name type="scientific">Xanthobacter oligotrophicus</name>
    <dbReference type="NCBI Taxonomy" id="2607286"/>
    <lineage>
        <taxon>Bacteria</taxon>
        <taxon>Pseudomonadati</taxon>
        <taxon>Pseudomonadota</taxon>
        <taxon>Alphaproteobacteria</taxon>
        <taxon>Hyphomicrobiales</taxon>
        <taxon>Xanthobacteraceae</taxon>
        <taxon>Xanthobacter</taxon>
    </lineage>
</organism>
<protein>
    <submittedName>
        <fullName evidence="2">Alpha/beta hydrolase</fullName>
    </submittedName>
</protein>
<sequence length="259" mass="27161">MGDVSTAFIATRAGAIECLRVNPEADPARGAFVLLHGIQGTAAAWAEVAAHLGGERAIWMPNLRGRGRSPVPDEPGAYTLDHFATDLHAVIEAATGPVTLVGWSMGVLVSLTYLDLYGADKLDGLVLASGTARPGHDAVWFHADTADAVAEEARARAVRLALTAYATPTAVAGAWASVRAADLQATLSRIALPTLVMHGEQDDQCPLAHGRLITAGILDAALEIWPGAGHNLMALDPERFAQSLLRYSVLSGSCRMNAI</sequence>